<gene>
    <name evidence="2" type="ORF">ACFQ1S_44340</name>
</gene>
<evidence type="ECO:0000313" key="2">
    <source>
        <dbReference type="EMBL" id="MFD1052112.1"/>
    </source>
</evidence>
<feature type="non-terminal residue" evidence="2">
    <location>
        <position position="1"/>
    </location>
</feature>
<keyword evidence="3" id="KW-1185">Reference proteome</keyword>
<feature type="domain" description="Septum formation-related" evidence="1">
    <location>
        <begin position="25"/>
        <end position="99"/>
    </location>
</feature>
<dbReference type="Pfam" id="PF13845">
    <property type="entry name" value="Septum_form"/>
    <property type="match status" value="1"/>
</dbReference>
<dbReference type="InterPro" id="IPR026004">
    <property type="entry name" value="Septum_form"/>
</dbReference>
<name>A0ABW3MN68_9PSEU</name>
<sequence length="118" mass="12459">GPGGGLAGEDLGDAGCYTYVNAEFKGSDCTQPHELEVFDTIGLDADFDTYPDHDQLVQTVTDKCAQKYADLGATAQKPLVVPSVAVPTKEAWDADKHRGLCVVRGQNNALESGSVSDN</sequence>
<dbReference type="EMBL" id="JBHTIS010004137">
    <property type="protein sequence ID" value="MFD1052112.1"/>
    <property type="molecule type" value="Genomic_DNA"/>
</dbReference>
<organism evidence="2 3">
    <name type="scientific">Kibdelosporangium lantanae</name>
    <dbReference type="NCBI Taxonomy" id="1497396"/>
    <lineage>
        <taxon>Bacteria</taxon>
        <taxon>Bacillati</taxon>
        <taxon>Actinomycetota</taxon>
        <taxon>Actinomycetes</taxon>
        <taxon>Pseudonocardiales</taxon>
        <taxon>Pseudonocardiaceae</taxon>
        <taxon>Kibdelosporangium</taxon>
    </lineage>
</organism>
<comment type="caution">
    <text evidence="2">The sequence shown here is derived from an EMBL/GenBank/DDBJ whole genome shotgun (WGS) entry which is preliminary data.</text>
</comment>
<reference evidence="3" key="1">
    <citation type="journal article" date="2019" name="Int. J. Syst. Evol. Microbiol.">
        <title>The Global Catalogue of Microorganisms (GCM) 10K type strain sequencing project: providing services to taxonomists for standard genome sequencing and annotation.</title>
        <authorList>
            <consortium name="The Broad Institute Genomics Platform"/>
            <consortium name="The Broad Institute Genome Sequencing Center for Infectious Disease"/>
            <person name="Wu L."/>
            <person name="Ma J."/>
        </authorList>
    </citation>
    <scope>NUCLEOTIDE SEQUENCE [LARGE SCALE GENOMIC DNA]</scope>
    <source>
        <strain evidence="3">JCM 31486</strain>
    </source>
</reference>
<evidence type="ECO:0000259" key="1">
    <source>
        <dbReference type="Pfam" id="PF13845"/>
    </source>
</evidence>
<dbReference type="Proteomes" id="UP001597045">
    <property type="component" value="Unassembled WGS sequence"/>
</dbReference>
<accession>A0ABW3MN68</accession>
<proteinExistence type="predicted"/>
<protein>
    <submittedName>
        <fullName evidence="2">Septum formation family protein</fullName>
    </submittedName>
</protein>
<evidence type="ECO:0000313" key="3">
    <source>
        <dbReference type="Proteomes" id="UP001597045"/>
    </source>
</evidence>